<dbReference type="EMBL" id="KN824920">
    <property type="protein sequence ID" value="KIK97799.1"/>
    <property type="molecule type" value="Genomic_DNA"/>
</dbReference>
<accession>A0A0D0E7M8</accession>
<reference evidence="2" key="2">
    <citation type="submission" date="2015-01" db="EMBL/GenBank/DDBJ databases">
        <title>Evolutionary Origins and Diversification of the Mycorrhizal Mutualists.</title>
        <authorList>
            <consortium name="DOE Joint Genome Institute"/>
            <consortium name="Mycorrhizal Genomics Consortium"/>
            <person name="Kohler A."/>
            <person name="Kuo A."/>
            <person name="Nagy L.G."/>
            <person name="Floudas D."/>
            <person name="Copeland A."/>
            <person name="Barry K.W."/>
            <person name="Cichocki N."/>
            <person name="Veneault-Fourrey C."/>
            <person name="LaButti K."/>
            <person name="Lindquist E.A."/>
            <person name="Lipzen A."/>
            <person name="Lundell T."/>
            <person name="Morin E."/>
            <person name="Murat C."/>
            <person name="Riley R."/>
            <person name="Ohm R."/>
            <person name="Sun H."/>
            <person name="Tunlid A."/>
            <person name="Henrissat B."/>
            <person name="Grigoriev I.V."/>
            <person name="Hibbett D.S."/>
            <person name="Martin F."/>
        </authorList>
    </citation>
    <scope>NUCLEOTIDE SEQUENCE [LARGE SCALE GENOMIC DNA]</scope>
    <source>
        <strain evidence="2">Ve08.2h10</strain>
    </source>
</reference>
<keyword evidence="2" id="KW-1185">Reference proteome</keyword>
<evidence type="ECO:0000313" key="1">
    <source>
        <dbReference type="EMBL" id="KIK97799.1"/>
    </source>
</evidence>
<dbReference type="HOGENOM" id="CLU_2121844_0_0_1"/>
<name>A0A0D0E7M8_9AGAM</name>
<gene>
    <name evidence="1" type="ORF">PAXRUDRAFT_758283</name>
</gene>
<reference evidence="1 2" key="1">
    <citation type="submission" date="2014-04" db="EMBL/GenBank/DDBJ databases">
        <authorList>
            <consortium name="DOE Joint Genome Institute"/>
            <person name="Kuo A."/>
            <person name="Kohler A."/>
            <person name="Jargeat P."/>
            <person name="Nagy L.G."/>
            <person name="Floudas D."/>
            <person name="Copeland A."/>
            <person name="Barry K.W."/>
            <person name="Cichocki N."/>
            <person name="Veneault-Fourrey C."/>
            <person name="LaButti K."/>
            <person name="Lindquist E.A."/>
            <person name="Lipzen A."/>
            <person name="Lundell T."/>
            <person name="Morin E."/>
            <person name="Murat C."/>
            <person name="Sun H."/>
            <person name="Tunlid A."/>
            <person name="Henrissat B."/>
            <person name="Grigoriev I.V."/>
            <person name="Hibbett D.S."/>
            <person name="Martin F."/>
            <person name="Nordberg H.P."/>
            <person name="Cantor M.N."/>
            <person name="Hua S.X."/>
        </authorList>
    </citation>
    <scope>NUCLEOTIDE SEQUENCE [LARGE SCALE GENOMIC DNA]</scope>
    <source>
        <strain evidence="1 2">Ve08.2h10</strain>
    </source>
</reference>
<sequence length="114" mass="12712">MPQMTHALRGVKGRQSIFPLYSDSNQSQTHRCTAGCHKPRRCYEYNYHGGNSLRLVTATRSTPVYLGGHPPAAVVRFGRHPQKRLVLVDCLLINRTSIPHHTLSMVLVAAALSH</sequence>
<evidence type="ECO:0000313" key="2">
    <source>
        <dbReference type="Proteomes" id="UP000054538"/>
    </source>
</evidence>
<protein>
    <submittedName>
        <fullName evidence="1">Uncharacterized protein</fullName>
    </submittedName>
</protein>
<dbReference type="Proteomes" id="UP000054538">
    <property type="component" value="Unassembled WGS sequence"/>
</dbReference>
<organism evidence="1 2">
    <name type="scientific">Paxillus rubicundulus Ve08.2h10</name>
    <dbReference type="NCBI Taxonomy" id="930991"/>
    <lineage>
        <taxon>Eukaryota</taxon>
        <taxon>Fungi</taxon>
        <taxon>Dikarya</taxon>
        <taxon>Basidiomycota</taxon>
        <taxon>Agaricomycotina</taxon>
        <taxon>Agaricomycetes</taxon>
        <taxon>Agaricomycetidae</taxon>
        <taxon>Boletales</taxon>
        <taxon>Paxilineae</taxon>
        <taxon>Paxillaceae</taxon>
        <taxon>Paxillus</taxon>
    </lineage>
</organism>
<dbReference type="InParanoid" id="A0A0D0E7M8"/>
<dbReference type="AlphaFoldDB" id="A0A0D0E7M8"/>
<proteinExistence type="predicted"/>